<keyword evidence="1" id="KW-0472">Membrane</keyword>
<feature type="transmembrane region" description="Helical" evidence="1">
    <location>
        <begin position="7"/>
        <end position="25"/>
    </location>
</feature>
<proteinExistence type="predicted"/>
<dbReference type="AlphaFoldDB" id="A0A6M0H4U8"/>
<gene>
    <name evidence="2" type="ORF">G3M99_11925</name>
</gene>
<name>A0A6M0H4U8_9CLOT</name>
<evidence type="ECO:0000313" key="3">
    <source>
        <dbReference type="Proteomes" id="UP000481872"/>
    </source>
</evidence>
<organism evidence="2 3">
    <name type="scientific">Clostridium senegalense</name>
    <dbReference type="NCBI Taxonomy" id="1465809"/>
    <lineage>
        <taxon>Bacteria</taxon>
        <taxon>Bacillati</taxon>
        <taxon>Bacillota</taxon>
        <taxon>Clostridia</taxon>
        <taxon>Eubacteriales</taxon>
        <taxon>Clostridiaceae</taxon>
        <taxon>Clostridium</taxon>
    </lineage>
</organism>
<accession>A0A6M0H4U8</accession>
<evidence type="ECO:0000313" key="2">
    <source>
        <dbReference type="EMBL" id="NEU05547.1"/>
    </source>
</evidence>
<keyword evidence="1" id="KW-0812">Transmembrane</keyword>
<keyword evidence="1" id="KW-1133">Transmembrane helix</keyword>
<protein>
    <submittedName>
        <fullName evidence="2">Uncharacterized protein</fullName>
    </submittedName>
</protein>
<reference evidence="2 3" key="1">
    <citation type="submission" date="2020-02" db="EMBL/GenBank/DDBJ databases">
        <title>Genome assembly of a novel Clostridium senegalense strain.</title>
        <authorList>
            <person name="Gupta T.B."/>
            <person name="Jauregui R."/>
            <person name="Maclean P."/>
            <person name="Nawarathana A."/>
            <person name="Brightwell G."/>
        </authorList>
    </citation>
    <scope>NUCLEOTIDE SEQUENCE [LARGE SCALE GENOMIC DNA]</scope>
    <source>
        <strain evidence="2 3">AGRFS4</strain>
    </source>
</reference>
<dbReference type="EMBL" id="JAAGPU010000022">
    <property type="protein sequence ID" value="NEU05547.1"/>
    <property type="molecule type" value="Genomic_DNA"/>
</dbReference>
<comment type="caution">
    <text evidence="2">The sequence shown here is derived from an EMBL/GenBank/DDBJ whole genome shotgun (WGS) entry which is preliminary data.</text>
</comment>
<dbReference type="Proteomes" id="UP000481872">
    <property type="component" value="Unassembled WGS sequence"/>
</dbReference>
<evidence type="ECO:0000256" key="1">
    <source>
        <dbReference type="SAM" id="Phobius"/>
    </source>
</evidence>
<sequence>MKDKKSLIIILTILIVVIIGGIYYMKNNKTKGVSGFVQEEYSIKNATKKNFLIKIKEGYSEEIINMNLMDNFIQAIESKKNDEIYIIEYERNENGEIVTSLKKLNYDGSEIKVLEYDVSNQKEFKEGETITYKKITKTGDNFGARIVGTTSEVQPIMEGDVLFQYVESNKVEYE</sequence>
<keyword evidence="3" id="KW-1185">Reference proteome</keyword>
<dbReference type="RefSeq" id="WP_199870316.1">
    <property type="nucleotide sequence ID" value="NZ_JAAGPU010000022.1"/>
</dbReference>